<feature type="region of interest" description="Disordered" evidence="1">
    <location>
        <begin position="370"/>
        <end position="402"/>
    </location>
</feature>
<dbReference type="AlphaFoldDB" id="A0A2I2FP71"/>
<reference evidence="2 3" key="1">
    <citation type="submission" date="2017-12" db="EMBL/GenBank/DDBJ databases">
        <authorList>
            <consortium name="DOE Joint Genome Institute"/>
            <person name="Haridas S."/>
            <person name="Kjaerbolling I."/>
            <person name="Vesth T.C."/>
            <person name="Frisvad J.C."/>
            <person name="Nybo J.L."/>
            <person name="Theobald S."/>
            <person name="Kuo A."/>
            <person name="Bowyer P."/>
            <person name="Matsuda Y."/>
            <person name="Mondo S."/>
            <person name="Lyhne E.K."/>
            <person name="Kogle M.E."/>
            <person name="Clum A."/>
            <person name="Lipzen A."/>
            <person name="Salamov A."/>
            <person name="Ngan C.Y."/>
            <person name="Daum C."/>
            <person name="Chiniquy J."/>
            <person name="Barry K."/>
            <person name="LaButti K."/>
            <person name="Simmons B.A."/>
            <person name="Magnuson J.K."/>
            <person name="Mortensen U.H."/>
            <person name="Larsen T.O."/>
            <person name="Grigoriev I.V."/>
            <person name="Baker S.E."/>
            <person name="Andersen M.R."/>
            <person name="Nordberg H.P."/>
            <person name="Cantor M.N."/>
            <person name="Hua S.X."/>
        </authorList>
    </citation>
    <scope>NUCLEOTIDE SEQUENCE [LARGE SCALE GENOMIC DNA]</scope>
    <source>
        <strain evidence="2 3">CBS 102.13</strain>
    </source>
</reference>
<dbReference type="OrthoDB" id="4498011at2759"/>
<feature type="compositionally biased region" description="Low complexity" evidence="1">
    <location>
        <begin position="173"/>
        <end position="188"/>
    </location>
</feature>
<name>A0A2I2FP71_ASPCN</name>
<feature type="compositionally biased region" description="Basic and acidic residues" evidence="1">
    <location>
        <begin position="374"/>
        <end position="394"/>
    </location>
</feature>
<feature type="compositionally biased region" description="Low complexity" evidence="1">
    <location>
        <begin position="143"/>
        <end position="153"/>
    </location>
</feature>
<dbReference type="RefSeq" id="XP_024676420.1">
    <property type="nucleotide sequence ID" value="XM_024818710.1"/>
</dbReference>
<evidence type="ECO:0000256" key="1">
    <source>
        <dbReference type="SAM" id="MobiDB-lite"/>
    </source>
</evidence>
<feature type="region of interest" description="Disordered" evidence="1">
    <location>
        <begin position="107"/>
        <end position="236"/>
    </location>
</feature>
<gene>
    <name evidence="2" type="ORF">BDW47DRAFT_306</name>
</gene>
<feature type="region of interest" description="Disordered" evidence="1">
    <location>
        <begin position="27"/>
        <end position="56"/>
    </location>
</feature>
<dbReference type="Proteomes" id="UP000234585">
    <property type="component" value="Unassembled WGS sequence"/>
</dbReference>
<protein>
    <submittedName>
        <fullName evidence="2">Uncharacterized protein</fullName>
    </submittedName>
</protein>
<feature type="region of interest" description="Disordered" evidence="1">
    <location>
        <begin position="254"/>
        <end position="311"/>
    </location>
</feature>
<proteinExistence type="predicted"/>
<dbReference type="EMBL" id="KZ559117">
    <property type="protein sequence ID" value="PLB42408.1"/>
    <property type="molecule type" value="Genomic_DNA"/>
</dbReference>
<evidence type="ECO:0000313" key="3">
    <source>
        <dbReference type="Proteomes" id="UP000234585"/>
    </source>
</evidence>
<accession>A0A2I2FP71</accession>
<feature type="compositionally biased region" description="Basic and acidic residues" evidence="1">
    <location>
        <begin position="192"/>
        <end position="206"/>
    </location>
</feature>
<evidence type="ECO:0000313" key="2">
    <source>
        <dbReference type="EMBL" id="PLB42408.1"/>
    </source>
</evidence>
<feature type="compositionally biased region" description="Polar residues" evidence="1">
    <location>
        <begin position="33"/>
        <end position="54"/>
    </location>
</feature>
<feature type="compositionally biased region" description="Basic and acidic residues" evidence="1">
    <location>
        <begin position="271"/>
        <end position="291"/>
    </location>
</feature>
<feature type="compositionally biased region" description="Acidic residues" evidence="1">
    <location>
        <begin position="154"/>
        <end position="171"/>
    </location>
</feature>
<dbReference type="GeneID" id="36525870"/>
<feature type="compositionally biased region" description="Basic and acidic residues" evidence="1">
    <location>
        <begin position="107"/>
        <end position="122"/>
    </location>
</feature>
<sequence length="402" mass="46662">MCLAKDYADVYPIEIRTKKVTRRSLFSLGTGPSRRTQPQDCARYQQSSYSQPRVSQAMRVPSFHIIEPQGQSRKCHAERISSARHSIPRSRPFQFDLPSIRRFTDRVNDHGLRPSRCRDRSPRPFAVDSPEVITRAPRRPRVSTFTQTSSDSTQDSDTDGFEDIESEDELDGSSSCSPRYSRPSQPTRNPRPPRERTPVSEREPMRTRQRRTSSRPVEIHQSSSPIHGSDSERNMGRRRQVRFAEEVEYVQNTSRARGGNIASKLGGRRRTSLDHSNQETPRVRADNRRDSFNSSPPPRLRSPPFRETRGTERTFAHRLRTSRISPRIIQDGKRQMSDAAVRIYAEARSRRRHADFGHNLRSYTVWGRSRPSGHFRESLFDDSRTSFDDTERHGYGRRGRWR</sequence>
<keyword evidence="3" id="KW-1185">Reference proteome</keyword>
<organism evidence="2 3">
    <name type="scientific">Aspergillus candidus</name>
    <dbReference type="NCBI Taxonomy" id="41067"/>
    <lineage>
        <taxon>Eukaryota</taxon>
        <taxon>Fungi</taxon>
        <taxon>Dikarya</taxon>
        <taxon>Ascomycota</taxon>
        <taxon>Pezizomycotina</taxon>
        <taxon>Eurotiomycetes</taxon>
        <taxon>Eurotiomycetidae</taxon>
        <taxon>Eurotiales</taxon>
        <taxon>Aspergillaceae</taxon>
        <taxon>Aspergillus</taxon>
        <taxon>Aspergillus subgen. Circumdati</taxon>
    </lineage>
</organism>